<accession>A0A7X1BN29</accession>
<evidence type="ECO:0000313" key="1">
    <source>
        <dbReference type="EMBL" id="MBC2620003.1"/>
    </source>
</evidence>
<sequence length="315" mass="36518">MSQLTESAFLSSKPITSLSLFYSLSRGQLRPAQCWDKRSFRRKFIWRSLLIPRLTQEWMTELAQWPELEDLLARQPRLPVRLHRPYLAANFDPRMRLDAVRFHYHVIRHAFLPGEFNALLSHDGLQLAQIAGKDNEIFTVTMMMFPVLDKEGESTILVRNGDGDELTKMTFTFCEYNGKSTLFIGGMQGNSQLPHEATQKATKSCHGIFPKRLVMEAICRLAEQLNIEKVMAVSNEQHIFRSPRYNDKNKVILSDYNAFWASLGGECDSRGYYHIPRALARKSEAEIASKKRAEYRRRYQLLDSIHAQLSSMFRH</sequence>
<organism evidence="1 2">
    <name type="scientific">Citrobacter cronae</name>
    <dbReference type="NCBI Taxonomy" id="1748967"/>
    <lineage>
        <taxon>Bacteria</taxon>
        <taxon>Pseudomonadati</taxon>
        <taxon>Pseudomonadota</taxon>
        <taxon>Gammaproteobacteria</taxon>
        <taxon>Enterobacterales</taxon>
        <taxon>Enterobacteriaceae</taxon>
        <taxon>Citrobacter</taxon>
        <taxon>Citrobacter freundii complex</taxon>
    </lineage>
</organism>
<dbReference type="AlphaFoldDB" id="A0A7X1BN29"/>
<protein>
    <submittedName>
        <fullName evidence="1">DUF535 domain-containing protein</fullName>
    </submittedName>
</protein>
<reference evidence="1 2" key="1">
    <citation type="submission" date="2020-08" db="EMBL/GenBank/DDBJ databases">
        <title>Emergence and comparative genomics analysis of Citrobacter in Fennec fox imported from North Africa to China.</title>
        <authorList>
            <person name="Zheng B."/>
        </authorList>
    </citation>
    <scope>NUCLEOTIDE SEQUENCE [LARGE SCALE GENOMIC DNA]</scope>
    <source>
        <strain evidence="1 2">FF141</strain>
    </source>
</reference>
<dbReference type="EMBL" id="JACLAG010000001">
    <property type="protein sequence ID" value="MBC2620003.1"/>
    <property type="molecule type" value="Genomic_DNA"/>
</dbReference>
<dbReference type="PANTHER" id="PTHR38785">
    <property type="entry name" value="HOMOLOG OF VIRK"/>
    <property type="match status" value="1"/>
</dbReference>
<dbReference type="PANTHER" id="PTHR38785:SF1">
    <property type="entry name" value="HOMOLOG OF VIRK"/>
    <property type="match status" value="1"/>
</dbReference>
<evidence type="ECO:0000313" key="2">
    <source>
        <dbReference type="Proteomes" id="UP000548504"/>
    </source>
</evidence>
<dbReference type="Proteomes" id="UP000548504">
    <property type="component" value="Unassembled WGS sequence"/>
</dbReference>
<dbReference type="RefSeq" id="WP_085047908.1">
    <property type="nucleotide sequence ID" value="NZ_CP069768.1"/>
</dbReference>
<proteinExistence type="predicted"/>
<gene>
    <name evidence="1" type="ORF">H7I73_10160</name>
</gene>
<dbReference type="Pfam" id="PF04393">
    <property type="entry name" value="DUF535"/>
    <property type="match status" value="1"/>
</dbReference>
<comment type="caution">
    <text evidence="1">The sequence shown here is derived from an EMBL/GenBank/DDBJ whole genome shotgun (WGS) entry which is preliminary data.</text>
</comment>
<dbReference type="InterPro" id="IPR007488">
    <property type="entry name" value="DUF535"/>
</dbReference>
<name>A0A7X1BN29_9ENTR</name>
<dbReference type="GO" id="GO:0006974">
    <property type="term" value="P:DNA damage response"/>
    <property type="evidence" value="ECO:0007669"/>
    <property type="project" value="TreeGrafter"/>
</dbReference>